<evidence type="ECO:0000313" key="2">
    <source>
        <dbReference type="Proteomes" id="UP001148629"/>
    </source>
</evidence>
<reference evidence="1" key="1">
    <citation type="submission" date="2022-08" db="EMBL/GenBank/DDBJ databases">
        <title>Genome Sequence of Fusarium decemcellulare.</title>
        <authorList>
            <person name="Buettner E."/>
        </authorList>
    </citation>
    <scope>NUCLEOTIDE SEQUENCE</scope>
    <source>
        <strain evidence="1">Babe19</strain>
    </source>
</reference>
<organism evidence="1 2">
    <name type="scientific">Fusarium decemcellulare</name>
    <dbReference type="NCBI Taxonomy" id="57161"/>
    <lineage>
        <taxon>Eukaryota</taxon>
        <taxon>Fungi</taxon>
        <taxon>Dikarya</taxon>
        <taxon>Ascomycota</taxon>
        <taxon>Pezizomycotina</taxon>
        <taxon>Sordariomycetes</taxon>
        <taxon>Hypocreomycetidae</taxon>
        <taxon>Hypocreales</taxon>
        <taxon>Nectriaceae</taxon>
        <taxon>Fusarium</taxon>
        <taxon>Fusarium decemcellulare species complex</taxon>
    </lineage>
</organism>
<accession>A0ACC1S3Q7</accession>
<dbReference type="Proteomes" id="UP001148629">
    <property type="component" value="Unassembled WGS sequence"/>
</dbReference>
<protein>
    <submittedName>
        <fullName evidence="1">Uncharacterized protein</fullName>
    </submittedName>
</protein>
<sequence length="444" mass="48312">MSTQISEIDIYPQSAEPDYLGLHRQPQAADRDRDSQIAGETNEEYPEGGREAWFVVFGSWCVMIPSMGLLNSLAVLQAWLSGHDLRGMPESTTGWIFSTYAFFLFFCGAQIGPIFDSHDIRVLIIPGTIGIVLSLIFMSFAKEFYQFFLSFSVLGGISASFLYNPALSVIGHWFMKRRGLATGLACTSGGVGGVWMPLVILYLAPQIGFGWSIRVIPLICAIHGLIAYVLLRKRLPPNKKAGSTVDFKALKDINYATMTLGLVLVEFAIFIPISYICSYAIHSSWSFQDAYLLNTLLNVGAVPGRFLPGYVADRFGVVNTMTVIAFACTALVFCLSLPAHGSHAMTISFTILYGFWSGASVAFAPVCIGQVCRTEDYGKRNGTAYTLCSFGTLIGIPIAGAILRADGGSYRGLIIFAGLAYVISFAAYVVGRGLMSKWKVFASS</sequence>
<evidence type="ECO:0000313" key="1">
    <source>
        <dbReference type="EMBL" id="KAJ3531507.1"/>
    </source>
</evidence>
<proteinExistence type="predicted"/>
<dbReference type="EMBL" id="JANRMS010001055">
    <property type="protein sequence ID" value="KAJ3531507.1"/>
    <property type="molecule type" value="Genomic_DNA"/>
</dbReference>
<comment type="caution">
    <text evidence="1">The sequence shown here is derived from an EMBL/GenBank/DDBJ whole genome shotgun (WGS) entry which is preliminary data.</text>
</comment>
<name>A0ACC1S3Q7_9HYPO</name>
<keyword evidence="2" id="KW-1185">Reference proteome</keyword>
<gene>
    <name evidence="1" type="ORF">NM208_g8849</name>
</gene>